<evidence type="ECO:0000313" key="4">
    <source>
        <dbReference type="Proteomes" id="UP000031516"/>
    </source>
</evidence>
<evidence type="ECO:0000313" key="3">
    <source>
        <dbReference type="EMBL" id="CDO92242.1"/>
    </source>
</evidence>
<reference evidence="3 4" key="1">
    <citation type="submission" date="2014-03" db="EMBL/GenBank/DDBJ databases">
        <title>The genome of Kluyveromyces dobzhanskii.</title>
        <authorList>
            <person name="Nystedt B."/>
            <person name="Astrom S."/>
        </authorList>
    </citation>
    <scope>NUCLEOTIDE SEQUENCE [LARGE SCALE GENOMIC DNA]</scope>
    <source>
        <strain evidence="3 4">CBS 2104</strain>
    </source>
</reference>
<dbReference type="EMBL" id="CCBQ010000012">
    <property type="protein sequence ID" value="CDO92242.1"/>
    <property type="molecule type" value="Genomic_DNA"/>
</dbReference>
<comment type="caution">
    <text evidence="3">The sequence shown here is derived from an EMBL/GenBank/DDBJ whole genome shotgun (WGS) entry which is preliminary data.</text>
</comment>
<feature type="compositionally biased region" description="Acidic residues" evidence="2">
    <location>
        <begin position="293"/>
        <end position="316"/>
    </location>
</feature>
<feature type="compositionally biased region" description="Basic and acidic residues" evidence="2">
    <location>
        <begin position="272"/>
        <end position="285"/>
    </location>
</feature>
<sequence>MSTGQPSSRVDTPDYSMNTISQDEAIERRLSLYSFNKVFPNYLSHLQQIQTLVHRLLNQKLTENDKLSVQDITNLRKTLDDKYLEAKNFVDFERCSYNALDLSLERTVDNNKNALDGQLAEIRSLRDELNERNDRLNQMHLDITAFNEESVSLNTKSTTMKYTKEEWIGILNEPEAFDKLLEYKVFKNVGDGLYSVTEELFDGELELKRMNEIMKKDIERLKVDVDDYKEKWLDNFDVISKIGSVLKDKLNERRHGSEENEEDYDEEEEEVVERVKHDESFHSDEESPFNTGEENEIYELVQEDENERDASEQEGAEIERVADSVDSATLDEPMKDVAEANDVGLQEQEREQEENEVEGVAQDQVMADTPDSEANQD</sequence>
<feature type="region of interest" description="Disordered" evidence="2">
    <location>
        <begin position="252"/>
        <end position="377"/>
    </location>
</feature>
<evidence type="ECO:0000256" key="2">
    <source>
        <dbReference type="SAM" id="MobiDB-lite"/>
    </source>
</evidence>
<feature type="coiled-coil region" evidence="1">
    <location>
        <begin position="108"/>
        <end position="142"/>
    </location>
</feature>
<keyword evidence="1" id="KW-0175">Coiled coil</keyword>
<dbReference type="OrthoDB" id="4035165at2759"/>
<keyword evidence="4" id="KW-1185">Reference proteome</keyword>
<dbReference type="AlphaFoldDB" id="A0A0A8L2D1"/>
<accession>A0A0A8L2D1</accession>
<feature type="compositionally biased region" description="Acidic residues" evidence="2">
    <location>
        <begin position="259"/>
        <end position="271"/>
    </location>
</feature>
<dbReference type="Proteomes" id="UP000031516">
    <property type="component" value="Unassembled WGS sequence"/>
</dbReference>
<proteinExistence type="predicted"/>
<evidence type="ECO:0000256" key="1">
    <source>
        <dbReference type="SAM" id="Coils"/>
    </source>
</evidence>
<protein>
    <submittedName>
        <fullName evidence="3">WGS project CCBQ000000000 data, contig 00016</fullName>
    </submittedName>
</protein>
<name>A0A0A8L2D1_9SACH</name>
<gene>
    <name evidence="3" type="ORF">KLDO_g562</name>
</gene>
<organism evidence="3 4">
    <name type="scientific">Kluyveromyces dobzhanskii CBS 2104</name>
    <dbReference type="NCBI Taxonomy" id="1427455"/>
    <lineage>
        <taxon>Eukaryota</taxon>
        <taxon>Fungi</taxon>
        <taxon>Dikarya</taxon>
        <taxon>Ascomycota</taxon>
        <taxon>Saccharomycotina</taxon>
        <taxon>Saccharomycetes</taxon>
        <taxon>Saccharomycetales</taxon>
        <taxon>Saccharomycetaceae</taxon>
        <taxon>Kluyveromyces</taxon>
    </lineage>
</organism>